<feature type="region of interest" description="Disordered" evidence="1">
    <location>
        <begin position="1"/>
        <end position="60"/>
    </location>
</feature>
<dbReference type="AlphaFoldDB" id="A0A9P3PVA7"/>
<name>A0A9P3PVA7_LYOSH</name>
<gene>
    <name evidence="2" type="ORF">LshimejAT787_1201290</name>
</gene>
<dbReference type="Proteomes" id="UP001063166">
    <property type="component" value="Unassembled WGS sequence"/>
</dbReference>
<sequence>MNSDSSSSTTPVVLTPDSTGTGSSPDSVAAAKKTRRQTAFYPNVNSSNKPQKPFSRSAAKRESVMALGSIEHLQHYFTKTGIAAKKKPFDKPHHGLVPAIGGLNHIRTSPSIGSEFELPPSPAIPHPPQPAFPSHVKTYDIDPESLLPGVVEDLAAVAQVWQIETGTGTTTATDNSKPGSTPSGSFNVLEVLKITTRTIRSIRNYLLSLPDESAGTIRAHFRPHLLGPARPQANTTPSSTQPDPLALIRKSALEVLAVLRDLEERCRLPLSDDAYDAHSDGGGSRGGGSHSRMASPSHHSDELPPDDELEMVGHPLEADTSITYSLVQVQGRYQPVPVWEEEEDEFEQEEEKEKREPWDERLVVGSGWLYRQDVKLEDLEKERKVIAAYLDVVDEVLFEWNRDEERKERGWERERRKALGKGDRGGARSKTRRVSAIDGGAGRGPGMLLTTADAGRRRVSTGMIDSMSSMTLCEEPEGMDDIHEDEGEMSVDDEELPPWAQRSAFVDDDLGRAHAFLSAFLPAHLLSALHPPTPRTEFLGSLSSGQLLCMAYNSCVRKSKHPWGYVSRDGIHDILALEKAEREQEKDGKAEGGKKGWTFRRTDNLRLWAGALKLRYMLPLHVPSQSLVQTSGPGTPMNGGTPLGSPVRATHRTAEPPVVFDAKVVAKKEDGWEDMLEAVLMKWLWKAVEEKRSVR</sequence>
<feature type="region of interest" description="Disordered" evidence="1">
    <location>
        <begin position="409"/>
        <end position="449"/>
    </location>
</feature>
<protein>
    <submittedName>
        <fullName evidence="2">Uncharacterized protein</fullName>
    </submittedName>
</protein>
<dbReference type="PANTHER" id="PTHR38702:SF1">
    <property type="entry name" value="CALPONIN-HOMOLOGY (CH) DOMAIN-CONTAINING PROTEIN"/>
    <property type="match status" value="1"/>
</dbReference>
<keyword evidence="3" id="KW-1185">Reference proteome</keyword>
<accession>A0A9P3PVA7</accession>
<proteinExistence type="predicted"/>
<feature type="compositionally biased region" description="Basic and acidic residues" evidence="1">
    <location>
        <begin position="409"/>
        <end position="426"/>
    </location>
</feature>
<evidence type="ECO:0000313" key="2">
    <source>
        <dbReference type="EMBL" id="GLB42680.1"/>
    </source>
</evidence>
<dbReference type="OrthoDB" id="2534759at2759"/>
<reference evidence="2" key="1">
    <citation type="submission" date="2022-07" db="EMBL/GenBank/DDBJ databases">
        <title>The genome of Lyophyllum shimeji provides insight into the initial evolution of ectomycorrhizal fungal genome.</title>
        <authorList>
            <person name="Kobayashi Y."/>
            <person name="Shibata T."/>
            <person name="Hirakawa H."/>
            <person name="Shigenobu S."/>
            <person name="Nishiyama T."/>
            <person name="Yamada A."/>
            <person name="Hasebe M."/>
            <person name="Kawaguchi M."/>
        </authorList>
    </citation>
    <scope>NUCLEOTIDE SEQUENCE</scope>
    <source>
        <strain evidence="2">AT787</strain>
    </source>
</reference>
<feature type="compositionally biased region" description="Gly residues" evidence="1">
    <location>
        <begin position="280"/>
        <end position="289"/>
    </location>
</feature>
<evidence type="ECO:0000313" key="3">
    <source>
        <dbReference type="Proteomes" id="UP001063166"/>
    </source>
</evidence>
<feature type="region of interest" description="Disordered" evidence="1">
    <location>
        <begin position="272"/>
        <end position="310"/>
    </location>
</feature>
<comment type="caution">
    <text evidence="2">The sequence shown here is derived from an EMBL/GenBank/DDBJ whole genome shotgun (WGS) entry which is preliminary data.</text>
</comment>
<dbReference type="EMBL" id="BRPK01000012">
    <property type="protein sequence ID" value="GLB42680.1"/>
    <property type="molecule type" value="Genomic_DNA"/>
</dbReference>
<dbReference type="PANTHER" id="PTHR38702">
    <property type="entry name" value="CALPONIN-HOMOLOGY (CH) DOMAIN-CONTAINING PROTEIN"/>
    <property type="match status" value="1"/>
</dbReference>
<organism evidence="2 3">
    <name type="scientific">Lyophyllum shimeji</name>
    <name type="common">Hon-shimeji</name>
    <name type="synonym">Tricholoma shimeji</name>
    <dbReference type="NCBI Taxonomy" id="47721"/>
    <lineage>
        <taxon>Eukaryota</taxon>
        <taxon>Fungi</taxon>
        <taxon>Dikarya</taxon>
        <taxon>Basidiomycota</taxon>
        <taxon>Agaricomycotina</taxon>
        <taxon>Agaricomycetes</taxon>
        <taxon>Agaricomycetidae</taxon>
        <taxon>Agaricales</taxon>
        <taxon>Tricholomatineae</taxon>
        <taxon>Lyophyllaceae</taxon>
        <taxon>Lyophyllum</taxon>
    </lineage>
</organism>
<evidence type="ECO:0000256" key="1">
    <source>
        <dbReference type="SAM" id="MobiDB-lite"/>
    </source>
</evidence>
<feature type="compositionally biased region" description="Low complexity" evidence="1">
    <location>
        <begin position="1"/>
        <end position="19"/>
    </location>
</feature>